<keyword evidence="2" id="KW-0853">WD repeat</keyword>
<dbReference type="PROSITE" id="PS00678">
    <property type="entry name" value="WD_REPEATS_1"/>
    <property type="match status" value="2"/>
</dbReference>
<dbReference type="GO" id="GO:0005737">
    <property type="term" value="C:cytoplasm"/>
    <property type="evidence" value="ECO:0007669"/>
    <property type="project" value="TreeGrafter"/>
</dbReference>
<dbReference type="PROSITE" id="PS50082">
    <property type="entry name" value="WD_REPEATS_2"/>
    <property type="match status" value="4"/>
</dbReference>
<dbReference type="InterPro" id="IPR036322">
    <property type="entry name" value="WD40_repeat_dom_sf"/>
</dbReference>
<evidence type="ECO:0000313" key="4">
    <source>
        <dbReference type="EMBL" id="CAH1778713.1"/>
    </source>
</evidence>
<evidence type="ECO:0000256" key="2">
    <source>
        <dbReference type="ARBA" id="ARBA00022574"/>
    </source>
</evidence>
<dbReference type="InterPro" id="IPR001680">
    <property type="entry name" value="WD40_rpt"/>
</dbReference>
<dbReference type="InterPro" id="IPR015943">
    <property type="entry name" value="WD40/YVTN_repeat-like_dom_sf"/>
</dbReference>
<proteinExistence type="predicted"/>
<gene>
    <name evidence="4" type="ORF">OFUS_LOCUS5591</name>
</gene>
<organism evidence="4 5">
    <name type="scientific">Owenia fusiformis</name>
    <name type="common">Polychaete worm</name>
    <dbReference type="NCBI Taxonomy" id="6347"/>
    <lineage>
        <taxon>Eukaryota</taxon>
        <taxon>Metazoa</taxon>
        <taxon>Spiralia</taxon>
        <taxon>Lophotrochozoa</taxon>
        <taxon>Annelida</taxon>
        <taxon>Polychaeta</taxon>
        <taxon>Sedentaria</taxon>
        <taxon>Canalipalpata</taxon>
        <taxon>Sabellida</taxon>
        <taxon>Oweniida</taxon>
        <taxon>Oweniidae</taxon>
        <taxon>Owenia</taxon>
    </lineage>
</organism>
<dbReference type="SUPFAM" id="SSF50978">
    <property type="entry name" value="WD40 repeat-like"/>
    <property type="match status" value="2"/>
</dbReference>
<dbReference type="InterPro" id="IPR019775">
    <property type="entry name" value="WD40_repeat_CS"/>
</dbReference>
<dbReference type="SMART" id="SM00320">
    <property type="entry name" value="WD40"/>
    <property type="match status" value="8"/>
</dbReference>
<keyword evidence="3" id="KW-0677">Repeat</keyword>
<dbReference type="PANTHER" id="PTHR44099">
    <property type="entry name" value="RABCONNECTIN-3B, ISOFORM A"/>
    <property type="match status" value="1"/>
</dbReference>
<dbReference type="OrthoDB" id="338622at2759"/>
<sequence>MNQASNLVVPMVLWGPHAPTHCISAIHMTSDLQIIVTGSNDGQICVWDVLPNWQIFPRSMLFGHSASISCLTKASNNPDRHLFISSADNGEMCLWDISDGRCIEHTKHSTIHTSIEAYQFSNARDIKLVCNGYYPEIHVIDPLSLEILFSLSSRVAPDWISALCILRPIKRQDDVVVAISNSGTVKVWTLNGTESKASQPIYEDESKQIRCLNAHTLRCCAYNQRTVLIVCSKYWQIYDAGDFSLLCSESNRCGERWLGGEFIGVDRVVVWGNNGKGYMYKLPTNLLKGSILESANSENPQYHTKMGAQVTLQAPQAYSILSLQSERHLSCSPTMMYLLGTRDQHRKILVRGDSEAQLVVWEIPEVDEKSMKLVRQESFEKLPVVPPRSNVSLEEVWTSSSSTPGIIDHVSKCNDRSEQITATVYIPSQGKFVVGREDGSIVIVPATHTIILQLLDYKQPKTKDFASYRTLYGHEGRVNCLLYPHNDNSRYEAEYLISGGIDFCLILWDVNTGNRLHTFTIHGGEILQLFVPPPTCNTRVLPCICSVASDHSVALVSLKERKCIMLAARQLFPVVTVKWRPHDDFLILGCTDGTVYVWQMETGHLDRVVHGVLAEDIIAACGENQDEVIEKLANPSISIAQAFKRRNLATFQNLAKQRIQQMQSAVQNANVHPGIMQKAQSYPLLIQGVRCNTKDPDAHVMFFDIEALIVQLLSDQYNNMSPSTLEAHGFFATEKAKNQDGLDEAQRKIAGFIAKVKDKAENVGQKIQQKAESAGLKPSGSPLLTPKGTPTHGAQNGEKGKKPKGTLVISSQDITLETAQLLMSCLHAWGLDLDLDRLCANKLGLIRPKCPVSFGLLSRGGHMCLMMPSWHKHLIAKTLATINAVPQPFPHTEQETHLFTTKCHWQLSSSTTTQHLLTVISIANTLMGMTNASLVTQGKIVRRSLEPTSMLVTESTSSGTDSDNEMDNDCKSVYQAQIKQGWSLLAALHCVLLPDLVGRSEYKPPELQMLARRWQDRCLEIREAGQALLLGELRRIGPEGRKRVIDTWAPFLPSYVDPNLSILSENQATTETEEHTDDDDDQMLTTDAPIRKLTSSFESRRRQATAIVMLGVIGAEFGQEMEPSKRKSTTETPQKKSSVAEGFGITKYSHAMHTSKALTFLLLHPPSPRLPAFTPIRRAAIDLIGRGFTVWEPYLDVSAVLLGLLELCIDGDHLVPSMTFGLPLSPQADACRTARHALSLIATARPPAFIITMAKEVARHNALVQNAQSQHVQTNSVLVRAKSEILRVIELLVDKIPNDVVDLLVEVMDVSVHSMDHNQIKQKGLQEVFPQICRFSMVSYCASNRRICVGAKNGGLAFYDLKQSKCQVLVGHGGAVTALCFSPEGKYLTSYSHADGKLCVWQTASTSLFNIGSQQTKCVKTFNAPPLEAGSSINILKLARLVWIDNRTFVLLYANGSESKYKV</sequence>
<evidence type="ECO:0000313" key="5">
    <source>
        <dbReference type="Proteomes" id="UP000749559"/>
    </source>
</evidence>
<evidence type="ECO:0000256" key="3">
    <source>
        <dbReference type="ARBA" id="ARBA00022737"/>
    </source>
</evidence>
<dbReference type="InterPro" id="IPR049916">
    <property type="entry name" value="WDR72-like"/>
</dbReference>
<dbReference type="Gene3D" id="2.130.10.10">
    <property type="entry name" value="YVTN repeat-like/Quinoprotein amine dehydrogenase"/>
    <property type="match status" value="3"/>
</dbReference>
<keyword evidence="5" id="KW-1185">Reference proteome</keyword>
<reference evidence="4" key="1">
    <citation type="submission" date="2022-03" db="EMBL/GenBank/DDBJ databases">
        <authorList>
            <person name="Martin C."/>
        </authorList>
    </citation>
    <scope>NUCLEOTIDE SEQUENCE</scope>
</reference>
<protein>
    <submittedName>
        <fullName evidence="4">Uncharacterized protein</fullName>
    </submittedName>
</protein>
<dbReference type="FunFam" id="2.130.10.10:FF:000247">
    <property type="entry name" value="WD repeat-containing protein 72"/>
    <property type="match status" value="1"/>
</dbReference>
<comment type="caution">
    <text evidence="4">The sequence shown here is derived from an EMBL/GenBank/DDBJ whole genome shotgun (WGS) entry which is preliminary data.</text>
</comment>
<dbReference type="PANTHER" id="PTHR44099:SF4">
    <property type="entry name" value="RABCONNECTIN-3B, ISOFORM A"/>
    <property type="match status" value="1"/>
</dbReference>
<accession>A0A8J1Y9F1</accession>
<name>A0A8J1Y9F1_OWEFU</name>
<keyword evidence="1" id="KW-0597">Phosphoprotein</keyword>
<dbReference type="Proteomes" id="UP000749559">
    <property type="component" value="Unassembled WGS sequence"/>
</dbReference>
<evidence type="ECO:0000256" key="1">
    <source>
        <dbReference type="ARBA" id="ARBA00022553"/>
    </source>
</evidence>
<dbReference type="Pfam" id="PF00400">
    <property type="entry name" value="WD40"/>
    <property type="match status" value="5"/>
</dbReference>
<dbReference type="EMBL" id="CAIIXF020000003">
    <property type="protein sequence ID" value="CAH1778713.1"/>
    <property type="molecule type" value="Genomic_DNA"/>
</dbReference>